<gene>
    <name evidence="1" type="ORF">CDAR_552461</name>
</gene>
<sequence>MCCPFMSPHYIVAYEHVTRTHIIVPTIPRRNIVVITPLQCAALRSTRSYHSTTMRRILGFLHPVVLKESIVGGIIFHPSLRSRNGNNEKNCDGKFRSYSPETIRKDSERESAGKPLLFCSSIYTSCFVHSLFERGLLTFSFFPIWIPIRVSPYIMEQFEEENLGFFRPLVLKESIDGGIIFHPSLRSRNGNNEKNCDGKFRSYSP</sequence>
<reference evidence="1 2" key="1">
    <citation type="submission" date="2021-06" db="EMBL/GenBank/DDBJ databases">
        <title>Caerostris darwini draft genome.</title>
        <authorList>
            <person name="Kono N."/>
            <person name="Arakawa K."/>
        </authorList>
    </citation>
    <scope>NUCLEOTIDE SEQUENCE [LARGE SCALE GENOMIC DNA]</scope>
</reference>
<accession>A0AAV4NN88</accession>
<comment type="caution">
    <text evidence="1">The sequence shown here is derived from an EMBL/GenBank/DDBJ whole genome shotgun (WGS) entry which is preliminary data.</text>
</comment>
<name>A0AAV4NN88_9ARAC</name>
<keyword evidence="2" id="KW-1185">Reference proteome</keyword>
<dbReference type="Proteomes" id="UP001054837">
    <property type="component" value="Unassembled WGS sequence"/>
</dbReference>
<organism evidence="1 2">
    <name type="scientific">Caerostris darwini</name>
    <dbReference type="NCBI Taxonomy" id="1538125"/>
    <lineage>
        <taxon>Eukaryota</taxon>
        <taxon>Metazoa</taxon>
        <taxon>Ecdysozoa</taxon>
        <taxon>Arthropoda</taxon>
        <taxon>Chelicerata</taxon>
        <taxon>Arachnida</taxon>
        <taxon>Araneae</taxon>
        <taxon>Araneomorphae</taxon>
        <taxon>Entelegynae</taxon>
        <taxon>Araneoidea</taxon>
        <taxon>Araneidae</taxon>
        <taxon>Caerostris</taxon>
    </lineage>
</organism>
<evidence type="ECO:0000313" key="1">
    <source>
        <dbReference type="EMBL" id="GIX85235.1"/>
    </source>
</evidence>
<protein>
    <submittedName>
        <fullName evidence="1">Uncharacterized protein</fullName>
    </submittedName>
</protein>
<proteinExistence type="predicted"/>
<dbReference type="AlphaFoldDB" id="A0AAV4NN88"/>
<evidence type="ECO:0000313" key="2">
    <source>
        <dbReference type="Proteomes" id="UP001054837"/>
    </source>
</evidence>
<dbReference type="EMBL" id="BPLQ01001760">
    <property type="protein sequence ID" value="GIX85235.1"/>
    <property type="molecule type" value="Genomic_DNA"/>
</dbReference>